<evidence type="ECO:0000259" key="3">
    <source>
        <dbReference type="Pfam" id="PF05368"/>
    </source>
</evidence>
<dbReference type="InterPro" id="IPR036291">
    <property type="entry name" value="NAD(P)-bd_dom_sf"/>
</dbReference>
<dbReference type="SUPFAM" id="SSF51735">
    <property type="entry name" value="NAD(P)-binding Rossmann-fold domains"/>
    <property type="match status" value="1"/>
</dbReference>
<gene>
    <name evidence="4" type="ORF">B0J11DRAFT_581878</name>
</gene>
<dbReference type="PANTHER" id="PTHR47706">
    <property type="entry name" value="NMRA-LIKE FAMILY PROTEIN"/>
    <property type="match status" value="1"/>
</dbReference>
<accession>A0A9P9DKY6</accession>
<dbReference type="EMBL" id="JAGMWT010000010">
    <property type="protein sequence ID" value="KAH7121119.1"/>
    <property type="molecule type" value="Genomic_DNA"/>
</dbReference>
<organism evidence="4 5">
    <name type="scientific">Dendryphion nanum</name>
    <dbReference type="NCBI Taxonomy" id="256645"/>
    <lineage>
        <taxon>Eukaryota</taxon>
        <taxon>Fungi</taxon>
        <taxon>Dikarya</taxon>
        <taxon>Ascomycota</taxon>
        <taxon>Pezizomycotina</taxon>
        <taxon>Dothideomycetes</taxon>
        <taxon>Pleosporomycetidae</taxon>
        <taxon>Pleosporales</taxon>
        <taxon>Torulaceae</taxon>
        <taxon>Dendryphion</taxon>
    </lineage>
</organism>
<comment type="caution">
    <text evidence="4">The sequence shown here is derived from an EMBL/GenBank/DDBJ whole genome shotgun (WGS) entry which is preliminary data.</text>
</comment>
<dbReference type="PANTHER" id="PTHR47706:SF9">
    <property type="entry name" value="NMRA-LIKE DOMAIN-CONTAINING PROTEIN-RELATED"/>
    <property type="match status" value="1"/>
</dbReference>
<feature type="domain" description="NmrA-like" evidence="3">
    <location>
        <begin position="9"/>
        <end position="257"/>
    </location>
</feature>
<keyword evidence="1" id="KW-0521">NADP</keyword>
<dbReference type="AlphaFoldDB" id="A0A9P9DKY6"/>
<dbReference type="InterPro" id="IPR008030">
    <property type="entry name" value="NmrA-like"/>
</dbReference>
<dbReference type="GO" id="GO:0016491">
    <property type="term" value="F:oxidoreductase activity"/>
    <property type="evidence" value="ECO:0007669"/>
    <property type="project" value="UniProtKB-KW"/>
</dbReference>
<proteinExistence type="predicted"/>
<dbReference type="Pfam" id="PF05368">
    <property type="entry name" value="NmrA"/>
    <property type="match status" value="1"/>
</dbReference>
<keyword evidence="5" id="KW-1185">Reference proteome</keyword>
<sequence length="319" mass="35712">MTTSNDTITVGIAGLTGKFARLIASCLLQQPNVAIRGYVRDPTKLPSWLVESDAVHIIRGGAFDTSAARVFAKGCDVIICGYLGNNEFMIEGQKVLIDACSMEGVPRYIASDYCLNFTKLEKGQLFPKDPMIEVKKYLESKDVKGVHVLIGAFMDTLFSAYFQIWDGREKSLTFWGNEDSIWESTTYKNAAGFVAAVAVDRTAVGVKKFLGDRRSMREIADLFQSAYGFRPQLKRLGSLDDVFKHMHELKTKYPEEPMRYMAMFYQYYCINGQCYLGEFANLDNSTYSQVKPEGFKEFFARTPVETLGEAMANAGNVSG</sequence>
<reference evidence="4" key="1">
    <citation type="journal article" date="2021" name="Nat. Commun.">
        <title>Genetic determinants of endophytism in the Arabidopsis root mycobiome.</title>
        <authorList>
            <person name="Mesny F."/>
            <person name="Miyauchi S."/>
            <person name="Thiergart T."/>
            <person name="Pickel B."/>
            <person name="Atanasova L."/>
            <person name="Karlsson M."/>
            <person name="Huettel B."/>
            <person name="Barry K.W."/>
            <person name="Haridas S."/>
            <person name="Chen C."/>
            <person name="Bauer D."/>
            <person name="Andreopoulos W."/>
            <person name="Pangilinan J."/>
            <person name="LaButti K."/>
            <person name="Riley R."/>
            <person name="Lipzen A."/>
            <person name="Clum A."/>
            <person name="Drula E."/>
            <person name="Henrissat B."/>
            <person name="Kohler A."/>
            <person name="Grigoriev I.V."/>
            <person name="Martin F.M."/>
            <person name="Hacquard S."/>
        </authorList>
    </citation>
    <scope>NUCLEOTIDE SEQUENCE</scope>
    <source>
        <strain evidence="4">MPI-CAGE-CH-0243</strain>
    </source>
</reference>
<dbReference type="Gene3D" id="3.40.50.720">
    <property type="entry name" value="NAD(P)-binding Rossmann-like Domain"/>
    <property type="match status" value="1"/>
</dbReference>
<evidence type="ECO:0000256" key="1">
    <source>
        <dbReference type="ARBA" id="ARBA00022857"/>
    </source>
</evidence>
<dbReference type="Proteomes" id="UP000700596">
    <property type="component" value="Unassembled WGS sequence"/>
</dbReference>
<protein>
    <recommendedName>
        <fullName evidence="3">NmrA-like domain-containing protein</fullName>
    </recommendedName>
</protein>
<name>A0A9P9DKY6_9PLEO</name>
<dbReference type="OrthoDB" id="419598at2759"/>
<dbReference type="InterPro" id="IPR051609">
    <property type="entry name" value="NmrA/Isoflavone_reductase-like"/>
</dbReference>
<evidence type="ECO:0000313" key="4">
    <source>
        <dbReference type="EMBL" id="KAH7121119.1"/>
    </source>
</evidence>
<evidence type="ECO:0000313" key="5">
    <source>
        <dbReference type="Proteomes" id="UP000700596"/>
    </source>
</evidence>
<evidence type="ECO:0000256" key="2">
    <source>
        <dbReference type="ARBA" id="ARBA00023002"/>
    </source>
</evidence>
<keyword evidence="2" id="KW-0560">Oxidoreductase</keyword>